<evidence type="ECO:0000313" key="5">
    <source>
        <dbReference type="EMBL" id="PAV18600.1"/>
    </source>
</evidence>
<keyword evidence="6" id="KW-1185">Reference proteome</keyword>
<dbReference type="STRING" id="2282107.A0A286UG74"/>
<evidence type="ECO:0000259" key="4">
    <source>
        <dbReference type="Pfam" id="PF00135"/>
    </source>
</evidence>
<dbReference type="Pfam" id="PF00135">
    <property type="entry name" value="COesterase"/>
    <property type="match status" value="1"/>
</dbReference>
<sequence length="560" mass="60311">MTIQRVSMFVLKLLLVYCSSTLVSGAPTAQLPTVSLDYGTFQGATTGDLDLFLGIPFARAPVGELRFAPPQPPLTLEGVQDASIYGPACPQSLQSLLNFTAIGLPAVTDLLFSEDCLSINVFKPSNNPDGTKLPVLFWIYGGAFELGSTSMYPGNSVVERSIALGEPVIYVSANYRLNAFGFLPGKEVLAAGITNAGIRDQRFALEWVHDNIEKFGGDPSAVTIWGESAGSISVALQLVLNGGDPGGLYRGAVMESGSLYNPKLDILGAQPLYDGLVELTGCSSSSDTLECLRSVSSDEILAAVEQLPNFSSFSGLSIPWSPRIDGLLLPEEPVPLLNQGLYAKVPILIGDCDDEGTLFSFTQSNITTNDEFLQYVKENYLPDISDEDLLAIGEAYPEDPTQGSPFDTGLLNILTPQFKRLAAFQGDLVFQAPRRFLLETVSKTQDTWSYLYKRGKITPFLGAAHGTDVPEFYGLVLPDFIATDALINFANTLNPTTPQNPISLLTSSGITWEQWNSSTTSPPLLTFLDPAPAISITADTYRKDAMDLLNKIAVKLQGGN</sequence>
<dbReference type="GO" id="GO:0016787">
    <property type="term" value="F:hydrolase activity"/>
    <property type="evidence" value="ECO:0007669"/>
    <property type="project" value="UniProtKB-KW"/>
</dbReference>
<evidence type="ECO:0000256" key="1">
    <source>
        <dbReference type="ARBA" id="ARBA00005964"/>
    </source>
</evidence>
<dbReference type="PROSITE" id="PS00122">
    <property type="entry name" value="CARBOXYLESTERASE_B_1"/>
    <property type="match status" value="1"/>
</dbReference>
<dbReference type="OrthoDB" id="408631at2759"/>
<keyword evidence="2 3" id="KW-0378">Hydrolase</keyword>
<feature type="domain" description="Carboxylesterase type B" evidence="4">
    <location>
        <begin position="32"/>
        <end position="497"/>
    </location>
</feature>
<dbReference type="EC" id="3.1.1.-" evidence="3"/>
<feature type="signal peptide" evidence="3">
    <location>
        <begin position="1"/>
        <end position="25"/>
    </location>
</feature>
<accession>A0A286UG74</accession>
<name>A0A286UG74_9AGAM</name>
<dbReference type="InterPro" id="IPR050309">
    <property type="entry name" value="Type-B_Carboxylest/Lipase"/>
</dbReference>
<dbReference type="InterPro" id="IPR029058">
    <property type="entry name" value="AB_hydrolase_fold"/>
</dbReference>
<organism evidence="5 6">
    <name type="scientific">Pyrrhoderma noxium</name>
    <dbReference type="NCBI Taxonomy" id="2282107"/>
    <lineage>
        <taxon>Eukaryota</taxon>
        <taxon>Fungi</taxon>
        <taxon>Dikarya</taxon>
        <taxon>Basidiomycota</taxon>
        <taxon>Agaricomycotina</taxon>
        <taxon>Agaricomycetes</taxon>
        <taxon>Hymenochaetales</taxon>
        <taxon>Hymenochaetaceae</taxon>
        <taxon>Pyrrhoderma</taxon>
    </lineage>
</organism>
<evidence type="ECO:0000256" key="2">
    <source>
        <dbReference type="ARBA" id="ARBA00022801"/>
    </source>
</evidence>
<gene>
    <name evidence="5" type="ORF">PNOK_0544300</name>
</gene>
<evidence type="ECO:0000256" key="3">
    <source>
        <dbReference type="RuleBase" id="RU361235"/>
    </source>
</evidence>
<feature type="chain" id="PRO_5013422816" description="Carboxylic ester hydrolase" evidence="3">
    <location>
        <begin position="26"/>
        <end position="560"/>
    </location>
</feature>
<dbReference type="Proteomes" id="UP000217199">
    <property type="component" value="Unassembled WGS sequence"/>
</dbReference>
<dbReference type="Gene3D" id="3.40.50.1820">
    <property type="entry name" value="alpha/beta hydrolase"/>
    <property type="match status" value="1"/>
</dbReference>
<dbReference type="PANTHER" id="PTHR11559">
    <property type="entry name" value="CARBOXYLESTERASE"/>
    <property type="match status" value="1"/>
</dbReference>
<dbReference type="EMBL" id="NBII01000005">
    <property type="protein sequence ID" value="PAV18600.1"/>
    <property type="molecule type" value="Genomic_DNA"/>
</dbReference>
<protein>
    <recommendedName>
        <fullName evidence="3">Carboxylic ester hydrolase</fullName>
        <ecNumber evidence="3">3.1.1.-</ecNumber>
    </recommendedName>
</protein>
<dbReference type="AlphaFoldDB" id="A0A286UG74"/>
<dbReference type="InterPro" id="IPR002018">
    <property type="entry name" value="CarbesteraseB"/>
</dbReference>
<evidence type="ECO:0000313" key="6">
    <source>
        <dbReference type="Proteomes" id="UP000217199"/>
    </source>
</evidence>
<dbReference type="SUPFAM" id="SSF53474">
    <property type="entry name" value="alpha/beta-Hydrolases"/>
    <property type="match status" value="1"/>
</dbReference>
<reference evidence="5 6" key="1">
    <citation type="journal article" date="2017" name="Mol. Ecol.">
        <title>Comparative and population genomic landscape of Phellinus noxius: A hypervariable fungus causing root rot in trees.</title>
        <authorList>
            <person name="Chung C.L."/>
            <person name="Lee T.J."/>
            <person name="Akiba M."/>
            <person name="Lee H.H."/>
            <person name="Kuo T.H."/>
            <person name="Liu D."/>
            <person name="Ke H.M."/>
            <person name="Yokoi T."/>
            <person name="Roa M.B."/>
            <person name="Lu M.J."/>
            <person name="Chang Y.Y."/>
            <person name="Ann P.J."/>
            <person name="Tsai J.N."/>
            <person name="Chen C.Y."/>
            <person name="Tzean S.S."/>
            <person name="Ota Y."/>
            <person name="Hattori T."/>
            <person name="Sahashi N."/>
            <person name="Liou R.F."/>
            <person name="Kikuchi T."/>
            <person name="Tsai I.J."/>
        </authorList>
    </citation>
    <scope>NUCLEOTIDE SEQUENCE [LARGE SCALE GENOMIC DNA]</scope>
    <source>
        <strain evidence="5 6">FFPRI411160</strain>
    </source>
</reference>
<proteinExistence type="inferred from homology"/>
<dbReference type="InParanoid" id="A0A286UG74"/>
<dbReference type="InterPro" id="IPR019826">
    <property type="entry name" value="Carboxylesterase_B_AS"/>
</dbReference>
<keyword evidence="3" id="KW-0732">Signal</keyword>
<comment type="similarity">
    <text evidence="1 3">Belongs to the type-B carboxylesterase/lipase family.</text>
</comment>
<comment type="caution">
    <text evidence="5">The sequence shown here is derived from an EMBL/GenBank/DDBJ whole genome shotgun (WGS) entry which is preliminary data.</text>
</comment>